<evidence type="ECO:0000313" key="6">
    <source>
        <dbReference type="Proteomes" id="UP000315303"/>
    </source>
</evidence>
<dbReference type="GO" id="GO:0004672">
    <property type="term" value="F:protein kinase activity"/>
    <property type="evidence" value="ECO:0007669"/>
    <property type="project" value="InterPro"/>
</dbReference>
<evidence type="ECO:0000259" key="3">
    <source>
        <dbReference type="PROSITE" id="PS50011"/>
    </source>
</evidence>
<keyword evidence="6" id="KW-1185">Reference proteome</keyword>
<dbReference type="GO" id="GO:0016020">
    <property type="term" value="C:membrane"/>
    <property type="evidence" value="ECO:0007669"/>
    <property type="project" value="UniProtKB-SubCell"/>
</dbReference>
<evidence type="ECO:0000259" key="4">
    <source>
        <dbReference type="PROSITE" id="PS50887"/>
    </source>
</evidence>
<dbReference type="Gene3D" id="3.30.70.270">
    <property type="match status" value="1"/>
</dbReference>
<dbReference type="PROSITE" id="PS50887">
    <property type="entry name" value="GGDEF"/>
    <property type="match status" value="1"/>
</dbReference>
<dbReference type="InterPro" id="IPR043128">
    <property type="entry name" value="Rev_trsase/Diguanyl_cyclase"/>
</dbReference>
<evidence type="ECO:0000256" key="1">
    <source>
        <dbReference type="ARBA" id="ARBA00001946"/>
    </source>
</evidence>
<dbReference type="InterPro" id="IPR000160">
    <property type="entry name" value="GGDEF_dom"/>
</dbReference>
<dbReference type="InterPro" id="IPR008266">
    <property type="entry name" value="Tyr_kinase_AS"/>
</dbReference>
<dbReference type="CDD" id="cd01949">
    <property type="entry name" value="GGDEF"/>
    <property type="match status" value="1"/>
</dbReference>
<dbReference type="GO" id="GO:0005524">
    <property type="term" value="F:ATP binding"/>
    <property type="evidence" value="ECO:0007669"/>
    <property type="project" value="InterPro"/>
</dbReference>
<gene>
    <name evidence="5" type="ORF">EPA86_14805</name>
</gene>
<comment type="caution">
    <text evidence="5">The sequence shown here is derived from an EMBL/GenBank/DDBJ whole genome shotgun (WGS) entry which is preliminary data.</text>
</comment>
<dbReference type="InterPro" id="IPR003018">
    <property type="entry name" value="GAF"/>
</dbReference>
<protein>
    <submittedName>
        <fullName evidence="5">Diguanylate cyclase</fullName>
    </submittedName>
</protein>
<dbReference type="OrthoDB" id="9801841at2"/>
<dbReference type="InterPro" id="IPR000719">
    <property type="entry name" value="Prot_kinase_dom"/>
</dbReference>
<dbReference type="SUPFAM" id="SSF55073">
    <property type="entry name" value="Nucleotide cyclase"/>
    <property type="match status" value="1"/>
</dbReference>
<dbReference type="SUPFAM" id="SSF52540">
    <property type="entry name" value="P-loop containing nucleoside triphosphate hydrolases"/>
    <property type="match status" value="1"/>
</dbReference>
<dbReference type="Gene3D" id="1.10.510.10">
    <property type="entry name" value="Transferase(Phosphotransferase) domain 1"/>
    <property type="match status" value="1"/>
</dbReference>
<feature type="domain" description="Protein kinase" evidence="3">
    <location>
        <begin position="7"/>
        <end position="273"/>
    </location>
</feature>
<dbReference type="Gene3D" id="3.30.450.40">
    <property type="match status" value="1"/>
</dbReference>
<dbReference type="InterPro" id="IPR029016">
    <property type="entry name" value="GAF-like_dom_sf"/>
</dbReference>
<evidence type="ECO:0000313" key="5">
    <source>
        <dbReference type="EMBL" id="TPH13455.1"/>
    </source>
</evidence>
<dbReference type="Proteomes" id="UP000315303">
    <property type="component" value="Unassembled WGS sequence"/>
</dbReference>
<dbReference type="InterPro" id="IPR041664">
    <property type="entry name" value="AAA_16"/>
</dbReference>
<dbReference type="PROSITE" id="PS00109">
    <property type="entry name" value="PROTEIN_KINASE_TYR"/>
    <property type="match status" value="1"/>
</dbReference>
<dbReference type="SMART" id="SM00267">
    <property type="entry name" value="GGDEF"/>
    <property type="match status" value="1"/>
</dbReference>
<dbReference type="Pfam" id="PF00069">
    <property type="entry name" value="Pkinase"/>
    <property type="match status" value="1"/>
</dbReference>
<dbReference type="InterPro" id="IPR029787">
    <property type="entry name" value="Nucleotide_cyclase"/>
</dbReference>
<dbReference type="PANTHER" id="PTHR43642">
    <property type="entry name" value="HYBRID SIGNAL TRANSDUCTION HISTIDINE KINASE G"/>
    <property type="match status" value="1"/>
</dbReference>
<dbReference type="Pfam" id="PF13191">
    <property type="entry name" value="AAA_16"/>
    <property type="match status" value="1"/>
</dbReference>
<organism evidence="5 6">
    <name type="scientific">Litorilituus lipolyticus</name>
    <dbReference type="NCBI Taxonomy" id="2491017"/>
    <lineage>
        <taxon>Bacteria</taxon>
        <taxon>Pseudomonadati</taxon>
        <taxon>Pseudomonadota</taxon>
        <taxon>Gammaproteobacteria</taxon>
        <taxon>Alteromonadales</taxon>
        <taxon>Colwelliaceae</taxon>
        <taxon>Litorilituus</taxon>
    </lineage>
</organism>
<comment type="subcellular location">
    <subcellularLocation>
        <location evidence="2">Membrane</location>
        <topology evidence="2">Single-pass membrane protein</topology>
    </subcellularLocation>
</comment>
<dbReference type="NCBIfam" id="TIGR00254">
    <property type="entry name" value="GGDEF"/>
    <property type="match status" value="1"/>
</dbReference>
<dbReference type="PANTHER" id="PTHR43642:SF1">
    <property type="entry name" value="HYBRID SIGNAL TRANSDUCTION HISTIDINE KINASE G"/>
    <property type="match status" value="1"/>
</dbReference>
<dbReference type="PROSITE" id="PS50011">
    <property type="entry name" value="PROTEIN_KINASE_DOM"/>
    <property type="match status" value="1"/>
</dbReference>
<dbReference type="Gene3D" id="3.40.50.300">
    <property type="entry name" value="P-loop containing nucleotide triphosphate hydrolases"/>
    <property type="match status" value="1"/>
</dbReference>
<evidence type="ECO:0000256" key="2">
    <source>
        <dbReference type="ARBA" id="ARBA00004167"/>
    </source>
</evidence>
<feature type="domain" description="GGDEF" evidence="4">
    <location>
        <begin position="1539"/>
        <end position="1680"/>
    </location>
</feature>
<proteinExistence type="predicted"/>
<name>A0A502KTA3_9GAMM</name>
<dbReference type="FunFam" id="3.30.70.270:FF:000001">
    <property type="entry name" value="Diguanylate cyclase domain protein"/>
    <property type="match status" value="1"/>
</dbReference>
<accession>A0A502KTA3</accession>
<comment type="cofactor">
    <cofactor evidence="1">
        <name>Mg(2+)</name>
        <dbReference type="ChEBI" id="CHEBI:18420"/>
    </cofactor>
</comment>
<reference evidence="5 6" key="1">
    <citation type="submission" date="2019-01" db="EMBL/GenBank/DDBJ databases">
        <title>Litorilituus lipolytica sp. nov., isolated from intertidal sand of the Yellow Sea in China.</title>
        <authorList>
            <person name="Liu A."/>
        </authorList>
    </citation>
    <scope>NUCLEOTIDE SEQUENCE [LARGE SCALE GENOMIC DNA]</scope>
    <source>
        <strain evidence="5 6">RZ04</strain>
    </source>
</reference>
<dbReference type="RefSeq" id="WP_140604971.1">
    <property type="nucleotide sequence ID" value="NZ_SAWY01000036.1"/>
</dbReference>
<dbReference type="Pfam" id="PF00990">
    <property type="entry name" value="GGDEF"/>
    <property type="match status" value="1"/>
</dbReference>
<dbReference type="SUPFAM" id="SSF56112">
    <property type="entry name" value="Protein kinase-like (PK-like)"/>
    <property type="match status" value="1"/>
</dbReference>
<dbReference type="InterPro" id="IPR027417">
    <property type="entry name" value="P-loop_NTPase"/>
</dbReference>
<sequence>MLLNAGYEANEELFNNDATVIYRGVRAIDQKNVIIKTLNKSYPSSKEILRVKREYELSKYLLNIDGVRQVYELIENNNSLMLVSEDIGGKTLKKTFLQPTVTVSEINIEERLAIAIKIANALSHIHHHGIIHKDISPDNIVYNPATEQVKIIDFGISSLSSVEQHSFQNHNELEGKAEYISPEQTGRINRVIDYRSDLYSLGVTLYQLFTSELPFKEHHRIELIHAHIAKVPRSPDEINARLPLSLVKIINRLLCKSADERYQTASGLSHDLSLCLQQLKRKPASDFVLGELDKSPKLQLKQKLYGREVEIGLLLKSFDRVSQGAAEIILVSGLSGVGKSALVNEVHKPLTEKQGLFISGKFEKNRRSTPFYAWRQALTALADYILKEDEASLIAWRNLIKNAVGDNGQVIIDAIPTFELILGKQPTASPLTGMQAQHRLSYVFNQFISAIALKEHPLVIFIDDWQWADTASIKLLKSLVKGKAKHYFLFIAAYRDNEITTTHPFSLSLSTIEKSPLNVEHFHLENLTESATHELISDALQTSENTKELSRLVYEKTLGNAFFLVQFLEMLEKKELLSFDLQQNHWVWELTELNKLSITRNVVDLMVDKIKQLPAPSQKALKYAACLGNKFQLTELANILDESLEQTASLINIPVKEGILRYAKEVYQFVHDRVQQAAYSIFDEKTKRKVHYSIAKALLNTLSDEEQSKQLFDIVRHLNVAKPVIKENQEKQLLSSLNLLAGQRAKQVTAYDAALKHFTSAISALAEGCWQNDNHKSTIQLYLDAAEVAYFLNLFDQMESWLALVLEKAKTPIERAQVAVIHLQAYTAQNRLSEAVDASLHALALLEVNIPKRPNDLQVIFNLLKTKKTLKGHSPQELLSLNQMTDPQQLLIMDILGLTVPAAYWTSPNLVAMIIFKMTQNSVTQGYAPISGYAFSWWGITECAMLGNIETGYSYGDLGIKLAETHNLYLQQPVFFSGWMINNYKHPLAESLAILDRAYSLSLEKGDYEYASYALNNSIQHKLHCGEVLTTLLPSMEDAHQTLKTFNMASSQFWHDICWQLAQNLSSLNTAPKLLSGSAYDEAEYLAQHLKENDASTLFFLYFAKLMQSYLLNDIEQAQVNRQKIKPYLKAGMGTYQHRLFYFYDSLTLLANQDISLFNKYLYQKQVLLNQRKLKKWAKFSPKNHLHQWHLVQAEYFRVTNKPNQALKHYNLATQQANESGFIHEEALCYELLTKFHINNQQKRYAVHDLIQSHYLYSQWGAAGKAMQLQQHYAHTFPQILNYDDITNQEETLLEPDYNQRSLTVSTSHHQSNQLDLETVIKSSQLIAGEIVFADLIKTLSSFILENAGAQRFLLLKVNSEGSSIEFESVLDNDVITSKLPDCEGSEHAQYAFPTSLISYVQRTLQSVALENALTHDDFCQDTYFQTHKVKSAFCSPMLHQGQLTGIIYLENRLIPGVFTPERIELIQLLSSQAAISIENSKLYSNLENKVLERTQQLEVANEQLQLLATTDNLTNLSNRRQFNDQIKLELGRAKRNQQVISLLLCDVDNFKKFNDCYGHIDGDECLRKIGVVFQALFNRASDLAARYGGEEFAVILTSIDRDSALEMANKLCKNVQELHIPHKMNGKHDMVTISVGCHSIIPSLEQDIDSQIDNLLRQTDKALYLAKEKGRNCAATLLPNEM</sequence>
<dbReference type="SUPFAM" id="SSF55781">
    <property type="entry name" value="GAF domain-like"/>
    <property type="match status" value="1"/>
</dbReference>
<dbReference type="CDD" id="cd14014">
    <property type="entry name" value="STKc_PknB_like"/>
    <property type="match status" value="1"/>
</dbReference>
<dbReference type="EMBL" id="SAWY01000036">
    <property type="protein sequence ID" value="TPH13455.1"/>
    <property type="molecule type" value="Genomic_DNA"/>
</dbReference>
<dbReference type="Pfam" id="PF01590">
    <property type="entry name" value="GAF"/>
    <property type="match status" value="1"/>
</dbReference>
<dbReference type="SMART" id="SM00065">
    <property type="entry name" value="GAF"/>
    <property type="match status" value="1"/>
</dbReference>
<dbReference type="InterPro" id="IPR053159">
    <property type="entry name" value="Hybrid_Histidine_Kinase"/>
</dbReference>
<dbReference type="InterPro" id="IPR011009">
    <property type="entry name" value="Kinase-like_dom_sf"/>
</dbReference>